<keyword evidence="3" id="KW-0804">Transcription</keyword>
<keyword evidence="7" id="KW-1185">Reference proteome</keyword>
<protein>
    <recommendedName>
        <fullName evidence="5">HTH luxR-type domain-containing protein</fullName>
    </recommendedName>
</protein>
<dbReference type="RefSeq" id="WP_220207591.1">
    <property type="nucleotide sequence ID" value="NZ_BNJK01000001.1"/>
</dbReference>
<accession>A0A8J3IQZ1</accession>
<dbReference type="Pfam" id="PF00196">
    <property type="entry name" value="GerE"/>
    <property type="match status" value="1"/>
</dbReference>
<dbReference type="AlphaFoldDB" id="A0A8J3IQZ1"/>
<dbReference type="PROSITE" id="PS50043">
    <property type="entry name" value="HTH_LUXR_2"/>
    <property type="match status" value="1"/>
</dbReference>
<dbReference type="InterPro" id="IPR016032">
    <property type="entry name" value="Sig_transdc_resp-reg_C-effctor"/>
</dbReference>
<dbReference type="Gene3D" id="1.25.40.10">
    <property type="entry name" value="Tetratricopeptide repeat domain"/>
    <property type="match status" value="1"/>
</dbReference>
<feature type="region of interest" description="Disordered" evidence="4">
    <location>
        <begin position="106"/>
        <end position="126"/>
    </location>
</feature>
<feature type="domain" description="HTH luxR-type" evidence="5">
    <location>
        <begin position="966"/>
        <end position="1031"/>
    </location>
</feature>
<dbReference type="Pfam" id="PF17874">
    <property type="entry name" value="TPR_MalT"/>
    <property type="match status" value="1"/>
</dbReference>
<dbReference type="CDD" id="cd06170">
    <property type="entry name" value="LuxR_C_like"/>
    <property type="match status" value="1"/>
</dbReference>
<dbReference type="InterPro" id="IPR059106">
    <property type="entry name" value="WHD_MalT"/>
</dbReference>
<name>A0A8J3IQZ1_9CHLR</name>
<evidence type="ECO:0000259" key="5">
    <source>
        <dbReference type="PROSITE" id="PS50043"/>
    </source>
</evidence>
<dbReference type="PRINTS" id="PR00038">
    <property type="entry name" value="HTHLUXR"/>
</dbReference>
<dbReference type="InterPro" id="IPR036388">
    <property type="entry name" value="WH-like_DNA-bd_sf"/>
</dbReference>
<dbReference type="EMBL" id="BNJK01000001">
    <property type="protein sequence ID" value="GHO97003.1"/>
    <property type="molecule type" value="Genomic_DNA"/>
</dbReference>
<keyword evidence="2" id="KW-0238">DNA-binding</keyword>
<dbReference type="GO" id="GO:0003677">
    <property type="term" value="F:DNA binding"/>
    <property type="evidence" value="ECO:0007669"/>
    <property type="project" value="UniProtKB-KW"/>
</dbReference>
<evidence type="ECO:0000256" key="4">
    <source>
        <dbReference type="SAM" id="MobiDB-lite"/>
    </source>
</evidence>
<dbReference type="InterPro" id="IPR041664">
    <property type="entry name" value="AAA_16"/>
</dbReference>
<dbReference type="InterPro" id="IPR027417">
    <property type="entry name" value="P-loop_NTPase"/>
</dbReference>
<dbReference type="PANTHER" id="PTHR44688">
    <property type="entry name" value="DNA-BINDING TRANSCRIPTIONAL ACTIVATOR DEVR_DOSR"/>
    <property type="match status" value="1"/>
</dbReference>
<organism evidence="6 7">
    <name type="scientific">Reticulibacter mediterranei</name>
    <dbReference type="NCBI Taxonomy" id="2778369"/>
    <lineage>
        <taxon>Bacteria</taxon>
        <taxon>Bacillati</taxon>
        <taxon>Chloroflexota</taxon>
        <taxon>Ktedonobacteria</taxon>
        <taxon>Ktedonobacterales</taxon>
        <taxon>Reticulibacteraceae</taxon>
        <taxon>Reticulibacter</taxon>
    </lineage>
</organism>
<feature type="compositionally biased region" description="Polar residues" evidence="4">
    <location>
        <begin position="106"/>
        <end position="124"/>
    </location>
</feature>
<dbReference type="SUPFAM" id="SSF48452">
    <property type="entry name" value="TPR-like"/>
    <property type="match status" value="1"/>
</dbReference>
<dbReference type="InterPro" id="IPR000792">
    <property type="entry name" value="Tscrpt_reg_LuxR_C"/>
</dbReference>
<dbReference type="Gene3D" id="3.40.50.300">
    <property type="entry name" value="P-loop containing nucleotide triphosphate hydrolases"/>
    <property type="match status" value="1"/>
</dbReference>
<evidence type="ECO:0000256" key="1">
    <source>
        <dbReference type="ARBA" id="ARBA00023015"/>
    </source>
</evidence>
<dbReference type="Gene3D" id="1.10.10.10">
    <property type="entry name" value="Winged helix-like DNA-binding domain superfamily/Winged helix DNA-binding domain"/>
    <property type="match status" value="1"/>
</dbReference>
<dbReference type="SMART" id="SM00421">
    <property type="entry name" value="HTH_LUXR"/>
    <property type="match status" value="1"/>
</dbReference>
<dbReference type="Proteomes" id="UP000597444">
    <property type="component" value="Unassembled WGS sequence"/>
</dbReference>
<dbReference type="InterPro" id="IPR041617">
    <property type="entry name" value="TPR_MalT"/>
</dbReference>
<gene>
    <name evidence="6" type="ORF">KSF_070510</name>
</gene>
<dbReference type="InterPro" id="IPR011990">
    <property type="entry name" value="TPR-like_helical_dom_sf"/>
</dbReference>
<dbReference type="PANTHER" id="PTHR44688:SF16">
    <property type="entry name" value="DNA-BINDING TRANSCRIPTIONAL ACTIVATOR DEVR_DOSR"/>
    <property type="match status" value="1"/>
</dbReference>
<evidence type="ECO:0000256" key="2">
    <source>
        <dbReference type="ARBA" id="ARBA00023125"/>
    </source>
</evidence>
<dbReference type="Pfam" id="PF25873">
    <property type="entry name" value="WHD_MalT"/>
    <property type="match status" value="1"/>
</dbReference>
<dbReference type="SUPFAM" id="SSF52540">
    <property type="entry name" value="P-loop containing nucleoside triphosphate hydrolases"/>
    <property type="match status" value="1"/>
</dbReference>
<proteinExistence type="predicted"/>
<dbReference type="GO" id="GO:0006355">
    <property type="term" value="P:regulation of DNA-templated transcription"/>
    <property type="evidence" value="ECO:0007669"/>
    <property type="project" value="InterPro"/>
</dbReference>
<evidence type="ECO:0000256" key="3">
    <source>
        <dbReference type="ARBA" id="ARBA00023163"/>
    </source>
</evidence>
<dbReference type="Pfam" id="PF13191">
    <property type="entry name" value="AAA_16"/>
    <property type="match status" value="1"/>
</dbReference>
<evidence type="ECO:0000313" key="7">
    <source>
        <dbReference type="Proteomes" id="UP000597444"/>
    </source>
</evidence>
<keyword evidence="1" id="KW-0805">Transcription regulation</keyword>
<comment type="caution">
    <text evidence="6">The sequence shown here is derived from an EMBL/GenBank/DDBJ whole genome shotgun (WGS) entry which is preliminary data.</text>
</comment>
<evidence type="ECO:0000313" key="6">
    <source>
        <dbReference type="EMBL" id="GHO97003.1"/>
    </source>
</evidence>
<dbReference type="SUPFAM" id="SSF46894">
    <property type="entry name" value="C-terminal effector domain of the bipartite response regulators"/>
    <property type="match status" value="1"/>
</dbReference>
<sequence length="1033" mass="115697">MKQRSSLKSTIHGETLSYQHGGETATITVGSSGWFAWLENATSFTFRNEEGHFTAHKTQAGNRRGTSYWRATRRSHGRLYSFYLGASAQLTLQRLQEAAHELVKRAQQTSEASVSTSPKSTPDTSADPLLAIKLHIPRLPAQHVSRSRLLTSLEQDVTRPLTLISAPAGSGKTTLLAEWASATTMPVAWLSLETTENDPARFLAYLTATLNRLDRHTPIDPIVQREHSAAWEPAMTHLLNALTEQLDRDAALVLDDFHLLTSETVHTMVLFLLDHLPAQLHLLIGTRVDPPLPLARFRARNQVSEQHIEELRFVADEVEAFASAMGHTLSHEATTLLQQRTEGWIAGVQLLLLALRGYADAAAFLENAGGAQRFLHDYFSEEILSQQPPKIQRFLLHTCILDRLCGQLCDAVTEEADGQKQLVTVLRANLFLTELDDAQTWYRYHPLFAESLRTHLLKREPELIPTLYQRASFWYEQQHWDEVACEYALLARDYTRAGTLLERLLPLLMAQGKFLRLQQWIAQLPSIVIDASPLLYLTSLIWTQVQWRSFIGKPQETLKRLTEDLKRRIREHTQETGSTWADLQPILPLLQALGALSQGDIAQMLTLTREVPPILSNPERPLAQLIATGRQILLGAAYGASGDLAAAEQLFLAAPLPDTIDLAFPFHLSAALGIIELYEAQGKLQKLNWHYEDLFRALERLNGPLPLLQTQALVRYAELLYEWNRLQEATDAAQKGLKICQQLGSNIPGVFLFGLGTLIRVALAQGHDNKAQELLERMEHALEQWKPPMANMITAIPARLALACDLQEQAERWEAVRGIHFDDQLPPHFQNNYFFDYMTLARLLLARGHNRRSPLALSQALMLLERMQRISAARTTHGWSLEVHVVMALVLHAQGKIKRALHTLGSALDQAEAEGYIRIFADEGQPMAHLLAQVSAYTTASPSYLQQIQAAIAPTRATASTQPQAAQPLLDPLTPRELEALALLAEGLSNQQIAERLVISPNTAKRHIKHLLAKLTVTNRTQAVTRARELGLL</sequence>
<reference evidence="6" key="1">
    <citation type="submission" date="2020-10" db="EMBL/GenBank/DDBJ databases">
        <title>Taxonomic study of unclassified bacteria belonging to the class Ktedonobacteria.</title>
        <authorList>
            <person name="Yabe S."/>
            <person name="Wang C.M."/>
            <person name="Zheng Y."/>
            <person name="Sakai Y."/>
            <person name="Cavaletti L."/>
            <person name="Monciardini P."/>
            <person name="Donadio S."/>
        </authorList>
    </citation>
    <scope>NUCLEOTIDE SEQUENCE</scope>
    <source>
        <strain evidence="6">ID150040</strain>
    </source>
</reference>